<dbReference type="Gene3D" id="3.40.630.40">
    <property type="entry name" value="Zn-dependent exopeptidases"/>
    <property type="match status" value="1"/>
</dbReference>
<gene>
    <name evidence="1" type="ORF">N5I32_20990</name>
</gene>
<reference evidence="2" key="1">
    <citation type="submission" date="2023-07" db="EMBL/GenBank/DDBJ databases">
        <title>Defluviimonas sediminis sp. nov., isolated from mangrove sediment.</title>
        <authorList>
            <person name="Liu L."/>
            <person name="Li J."/>
            <person name="Huang Y."/>
            <person name="Pan J."/>
            <person name="Li M."/>
        </authorList>
    </citation>
    <scope>NUCLEOTIDE SEQUENCE [LARGE SCALE GENOMIC DNA]</scope>
    <source>
        <strain evidence="2">FT324</strain>
    </source>
</reference>
<dbReference type="PIRSF" id="PIRSF029730">
    <property type="entry name" value="UCP029730"/>
    <property type="match status" value="1"/>
</dbReference>
<dbReference type="InterPro" id="IPR011227">
    <property type="entry name" value="UCP029730"/>
</dbReference>
<dbReference type="SUPFAM" id="SSF53187">
    <property type="entry name" value="Zn-dependent exopeptidases"/>
    <property type="match status" value="1"/>
</dbReference>
<evidence type="ECO:0000313" key="1">
    <source>
        <dbReference type="EMBL" id="MCT8331999.1"/>
    </source>
</evidence>
<proteinExistence type="predicted"/>
<dbReference type="EMBL" id="JAOCQF010000010">
    <property type="protein sequence ID" value="MCT8331999.1"/>
    <property type="molecule type" value="Genomic_DNA"/>
</dbReference>
<keyword evidence="2" id="KW-1185">Reference proteome</keyword>
<dbReference type="Proteomes" id="UP001205601">
    <property type="component" value="Unassembled WGS sequence"/>
</dbReference>
<name>A0ABT2NWL2_9RHOB</name>
<dbReference type="InterPro" id="IPR007709">
    <property type="entry name" value="N-FG_amidohydro"/>
</dbReference>
<accession>A0ABT2NWL2</accession>
<comment type="caution">
    <text evidence="1">The sequence shown here is derived from an EMBL/GenBank/DDBJ whole genome shotgun (WGS) entry which is preliminary data.</text>
</comment>
<dbReference type="Pfam" id="PF05013">
    <property type="entry name" value="FGase"/>
    <property type="match status" value="1"/>
</dbReference>
<sequence length="254" mass="28374">MRTTAVLAADEPQAVEWLNPKGTGPFVFGCEHASNRIPTRLGTMGLDATELARHIAWDIGARRLTELLALRTDSPAILQRYSRLVNDCNRTVGHPGAFVTDADGSCVTGNLGLTDADRAAREREIYRPFHDALTGTIERRQQSAERFAFIAVHSFNKSVRSIARPWHIGFIYNQQPALSKRLISWFRERTDFVVGDNEPYSPLHAVDHTIRVQAEVRSIPYSMIEVRNDLLRSESEIAGWADLIAAALLDAHTS</sequence>
<protein>
    <submittedName>
        <fullName evidence="1">N-formylglutamate amidohydrolase</fullName>
    </submittedName>
</protein>
<evidence type="ECO:0000313" key="2">
    <source>
        <dbReference type="Proteomes" id="UP001205601"/>
    </source>
</evidence>
<organism evidence="1 2">
    <name type="scientific">Albidovulum sediminis</name>
    <dbReference type="NCBI Taxonomy" id="3066345"/>
    <lineage>
        <taxon>Bacteria</taxon>
        <taxon>Pseudomonadati</taxon>
        <taxon>Pseudomonadota</taxon>
        <taxon>Alphaproteobacteria</taxon>
        <taxon>Rhodobacterales</taxon>
        <taxon>Paracoccaceae</taxon>
        <taxon>Albidovulum</taxon>
    </lineage>
</organism>
<dbReference type="RefSeq" id="WP_261497862.1">
    <property type="nucleotide sequence ID" value="NZ_JAOCQF010000010.1"/>
</dbReference>